<evidence type="ECO:0000259" key="1">
    <source>
        <dbReference type="Pfam" id="PF01551"/>
    </source>
</evidence>
<dbReference type="GO" id="GO:0004222">
    <property type="term" value="F:metalloendopeptidase activity"/>
    <property type="evidence" value="ECO:0007669"/>
    <property type="project" value="TreeGrafter"/>
</dbReference>
<dbReference type="Proteomes" id="UP000197904">
    <property type="component" value="Unassembled WGS sequence"/>
</dbReference>
<dbReference type="RefSeq" id="WP_049466452.1">
    <property type="nucleotide sequence ID" value="NZ_JBJMAE010000001.1"/>
</dbReference>
<comment type="caution">
    <text evidence="2">The sequence shown here is derived from an EMBL/GenBank/DDBJ whole genome shotgun (WGS) entry which is preliminary data.</text>
</comment>
<name>A0A246KVR5_9GAMM</name>
<feature type="domain" description="M23ase beta-sheet core" evidence="1">
    <location>
        <begin position="82"/>
        <end position="180"/>
    </location>
</feature>
<proteinExistence type="predicted"/>
<organism evidence="2 3">
    <name type="scientific">Stenotrophomonas pavanii</name>
    <dbReference type="NCBI Taxonomy" id="487698"/>
    <lineage>
        <taxon>Bacteria</taxon>
        <taxon>Pseudomonadati</taxon>
        <taxon>Pseudomonadota</taxon>
        <taxon>Gammaproteobacteria</taxon>
        <taxon>Lysobacterales</taxon>
        <taxon>Lysobacteraceae</taxon>
        <taxon>Stenotrophomonas</taxon>
    </lineage>
</organism>
<dbReference type="AlphaFoldDB" id="A0A246KVR5"/>
<evidence type="ECO:0000313" key="2">
    <source>
        <dbReference type="EMBL" id="OWR30316.1"/>
    </source>
</evidence>
<dbReference type="SUPFAM" id="SSF51261">
    <property type="entry name" value="Duplicated hybrid motif"/>
    <property type="match status" value="1"/>
</dbReference>
<dbReference type="EMBL" id="NIXP01000111">
    <property type="protein sequence ID" value="OWR30316.1"/>
    <property type="molecule type" value="Genomic_DNA"/>
</dbReference>
<reference evidence="2 3" key="1">
    <citation type="submission" date="2017-06" db="EMBL/GenBank/DDBJ databases">
        <authorList>
            <person name="Kim H.J."/>
            <person name="Triplett B.A."/>
        </authorList>
    </citation>
    <scope>NUCLEOTIDE SEQUENCE [LARGE SCALE GENOMIC DNA]</scope>
    <source>
        <strain evidence="2 3">S18795</strain>
    </source>
</reference>
<dbReference type="Pfam" id="PF01551">
    <property type="entry name" value="Peptidase_M23"/>
    <property type="match status" value="1"/>
</dbReference>
<sequence>MTSADSPSAARRLRRWLLRGLWLAVALVAVLAVWNSPWAAAPKMLWTLSRMPPATGLPVPVDGVRPGQIADTFGAPRGRDRSHAGIDIFARRGTPVRSATPGVIADVREGGLGGRQVWVIGPGRERYYYAHLEDWAEGLARGQVVQAGDLLGHVGDSGNAKGTPPHLHWGVYGTDGARDPLPLLR</sequence>
<gene>
    <name evidence="2" type="ORF">CEE55_16270</name>
</gene>
<dbReference type="CDD" id="cd12797">
    <property type="entry name" value="M23_peptidase"/>
    <property type="match status" value="1"/>
</dbReference>
<dbReference type="InterPro" id="IPR016047">
    <property type="entry name" value="M23ase_b-sheet_dom"/>
</dbReference>
<dbReference type="InterPro" id="IPR050570">
    <property type="entry name" value="Cell_wall_metabolism_enzyme"/>
</dbReference>
<dbReference type="PANTHER" id="PTHR21666:SF268">
    <property type="entry name" value="PEPTIDASE M23 DOMAIN-CONTAINING PROTEIN"/>
    <property type="match status" value="1"/>
</dbReference>
<dbReference type="PANTHER" id="PTHR21666">
    <property type="entry name" value="PEPTIDASE-RELATED"/>
    <property type="match status" value="1"/>
</dbReference>
<accession>A0A246KVR5</accession>
<dbReference type="InterPro" id="IPR011055">
    <property type="entry name" value="Dup_hybrid_motif"/>
</dbReference>
<dbReference type="Gene3D" id="2.70.70.10">
    <property type="entry name" value="Glucose Permease (Domain IIA)"/>
    <property type="match status" value="1"/>
</dbReference>
<protein>
    <submittedName>
        <fullName evidence="2">Peptidase</fullName>
    </submittedName>
</protein>
<evidence type="ECO:0000313" key="3">
    <source>
        <dbReference type="Proteomes" id="UP000197904"/>
    </source>
</evidence>